<feature type="region of interest" description="Disordered" evidence="1">
    <location>
        <begin position="1"/>
        <end position="41"/>
    </location>
</feature>
<reference evidence="2" key="3">
    <citation type="submission" date="2021-05" db="UniProtKB">
        <authorList>
            <consortium name="EnsemblPlants"/>
        </authorList>
    </citation>
    <scope>IDENTIFICATION</scope>
    <source>
        <strain evidence="2">cv. B73</strain>
    </source>
</reference>
<proteinExistence type="predicted"/>
<dbReference type="Proteomes" id="UP000007305">
    <property type="component" value="Chromosome 8"/>
</dbReference>
<organism evidence="2 3">
    <name type="scientific">Zea mays</name>
    <name type="common">Maize</name>
    <dbReference type="NCBI Taxonomy" id="4577"/>
    <lineage>
        <taxon>Eukaryota</taxon>
        <taxon>Viridiplantae</taxon>
        <taxon>Streptophyta</taxon>
        <taxon>Embryophyta</taxon>
        <taxon>Tracheophyta</taxon>
        <taxon>Spermatophyta</taxon>
        <taxon>Magnoliopsida</taxon>
        <taxon>Liliopsida</taxon>
        <taxon>Poales</taxon>
        <taxon>Poaceae</taxon>
        <taxon>PACMAD clade</taxon>
        <taxon>Panicoideae</taxon>
        <taxon>Andropogonodae</taxon>
        <taxon>Andropogoneae</taxon>
        <taxon>Tripsacinae</taxon>
        <taxon>Zea</taxon>
    </lineage>
</organism>
<evidence type="ECO:0000256" key="1">
    <source>
        <dbReference type="SAM" id="MobiDB-lite"/>
    </source>
</evidence>
<dbReference type="InParanoid" id="A0A804QNF5"/>
<evidence type="ECO:0000313" key="2">
    <source>
        <dbReference type="EnsemblPlants" id="Zm00001eb338810_P001"/>
    </source>
</evidence>
<reference evidence="2" key="2">
    <citation type="submission" date="2019-07" db="EMBL/GenBank/DDBJ databases">
        <authorList>
            <person name="Seetharam A."/>
            <person name="Woodhouse M."/>
            <person name="Cannon E."/>
        </authorList>
    </citation>
    <scope>NUCLEOTIDE SEQUENCE [LARGE SCALE GENOMIC DNA]</scope>
    <source>
        <strain evidence="2">cv. B73</strain>
    </source>
</reference>
<accession>A0A804QNF5</accession>
<dbReference type="EnsemblPlants" id="Zm00001eb338810_T001">
    <property type="protein sequence ID" value="Zm00001eb338810_P001"/>
    <property type="gene ID" value="Zm00001eb338810"/>
</dbReference>
<dbReference type="AlphaFoldDB" id="A0A804QNF5"/>
<protein>
    <submittedName>
        <fullName evidence="2">Uncharacterized protein</fullName>
    </submittedName>
</protein>
<name>A0A804QNF5_MAIZE</name>
<evidence type="ECO:0000313" key="3">
    <source>
        <dbReference type="Proteomes" id="UP000007305"/>
    </source>
</evidence>
<feature type="compositionally biased region" description="Acidic residues" evidence="1">
    <location>
        <begin position="25"/>
        <end position="37"/>
    </location>
</feature>
<reference evidence="3" key="1">
    <citation type="journal article" date="2009" name="Science">
        <title>The B73 maize genome: complexity, diversity, and dynamics.</title>
        <authorList>
            <person name="Schnable P.S."/>
            <person name="Ware D."/>
            <person name="Fulton R.S."/>
            <person name="Stein J.C."/>
            <person name="Wei F."/>
            <person name="Pasternak S."/>
            <person name="Liang C."/>
            <person name="Zhang J."/>
            <person name="Fulton L."/>
            <person name="Graves T.A."/>
            <person name="Minx P."/>
            <person name="Reily A.D."/>
            <person name="Courtney L."/>
            <person name="Kruchowski S.S."/>
            <person name="Tomlinson C."/>
            <person name="Strong C."/>
            <person name="Delehaunty K."/>
            <person name="Fronick C."/>
            <person name="Courtney B."/>
            <person name="Rock S.M."/>
            <person name="Belter E."/>
            <person name="Du F."/>
            <person name="Kim K."/>
            <person name="Abbott R.M."/>
            <person name="Cotton M."/>
            <person name="Levy A."/>
            <person name="Marchetto P."/>
            <person name="Ochoa K."/>
            <person name="Jackson S.M."/>
            <person name="Gillam B."/>
            <person name="Chen W."/>
            <person name="Yan L."/>
            <person name="Higginbotham J."/>
            <person name="Cardenas M."/>
            <person name="Waligorski J."/>
            <person name="Applebaum E."/>
            <person name="Phelps L."/>
            <person name="Falcone J."/>
            <person name="Kanchi K."/>
            <person name="Thane T."/>
            <person name="Scimone A."/>
            <person name="Thane N."/>
            <person name="Henke J."/>
            <person name="Wang T."/>
            <person name="Ruppert J."/>
            <person name="Shah N."/>
            <person name="Rotter K."/>
            <person name="Hodges J."/>
            <person name="Ingenthron E."/>
            <person name="Cordes M."/>
            <person name="Kohlberg S."/>
            <person name="Sgro J."/>
            <person name="Delgado B."/>
            <person name="Mead K."/>
            <person name="Chinwalla A."/>
            <person name="Leonard S."/>
            <person name="Crouse K."/>
            <person name="Collura K."/>
            <person name="Kudrna D."/>
            <person name="Currie J."/>
            <person name="He R."/>
            <person name="Angelova A."/>
            <person name="Rajasekar S."/>
            <person name="Mueller T."/>
            <person name="Lomeli R."/>
            <person name="Scara G."/>
            <person name="Ko A."/>
            <person name="Delaney K."/>
            <person name="Wissotski M."/>
            <person name="Lopez G."/>
            <person name="Campos D."/>
            <person name="Braidotti M."/>
            <person name="Ashley E."/>
            <person name="Golser W."/>
            <person name="Kim H."/>
            <person name="Lee S."/>
            <person name="Lin J."/>
            <person name="Dujmic Z."/>
            <person name="Kim W."/>
            <person name="Talag J."/>
            <person name="Zuccolo A."/>
            <person name="Fan C."/>
            <person name="Sebastian A."/>
            <person name="Kramer M."/>
            <person name="Spiegel L."/>
            <person name="Nascimento L."/>
            <person name="Zutavern T."/>
            <person name="Miller B."/>
            <person name="Ambroise C."/>
            <person name="Muller S."/>
            <person name="Spooner W."/>
            <person name="Narechania A."/>
            <person name="Ren L."/>
            <person name="Wei S."/>
            <person name="Kumari S."/>
            <person name="Faga B."/>
            <person name="Levy M.J."/>
            <person name="McMahan L."/>
            <person name="Van Buren P."/>
            <person name="Vaughn M.W."/>
            <person name="Ying K."/>
            <person name="Yeh C.-T."/>
            <person name="Emrich S.J."/>
            <person name="Jia Y."/>
            <person name="Kalyanaraman A."/>
            <person name="Hsia A.-P."/>
            <person name="Barbazuk W.B."/>
            <person name="Baucom R.S."/>
            <person name="Brutnell T.P."/>
            <person name="Carpita N.C."/>
            <person name="Chaparro C."/>
            <person name="Chia J.-M."/>
            <person name="Deragon J.-M."/>
            <person name="Estill J.C."/>
            <person name="Fu Y."/>
            <person name="Jeddeloh J.A."/>
            <person name="Han Y."/>
            <person name="Lee H."/>
            <person name="Li P."/>
            <person name="Lisch D.R."/>
            <person name="Liu S."/>
            <person name="Liu Z."/>
            <person name="Nagel D.H."/>
            <person name="McCann M.C."/>
            <person name="SanMiguel P."/>
            <person name="Myers A.M."/>
            <person name="Nettleton D."/>
            <person name="Nguyen J."/>
            <person name="Penning B.W."/>
            <person name="Ponnala L."/>
            <person name="Schneider K.L."/>
            <person name="Schwartz D.C."/>
            <person name="Sharma A."/>
            <person name="Soderlund C."/>
            <person name="Springer N.M."/>
            <person name="Sun Q."/>
            <person name="Wang H."/>
            <person name="Waterman M."/>
            <person name="Westerman R."/>
            <person name="Wolfgruber T.K."/>
            <person name="Yang L."/>
            <person name="Yu Y."/>
            <person name="Zhang L."/>
            <person name="Zhou S."/>
            <person name="Zhu Q."/>
            <person name="Bennetzen J.L."/>
            <person name="Dawe R.K."/>
            <person name="Jiang J."/>
            <person name="Jiang N."/>
            <person name="Presting G.G."/>
            <person name="Wessler S.R."/>
            <person name="Aluru S."/>
            <person name="Martienssen R.A."/>
            <person name="Clifton S.W."/>
            <person name="McCombie W.R."/>
            <person name="Wing R.A."/>
            <person name="Wilson R.K."/>
        </authorList>
    </citation>
    <scope>NUCLEOTIDE SEQUENCE [LARGE SCALE GENOMIC DNA]</scope>
    <source>
        <strain evidence="3">cv. B73</strain>
    </source>
</reference>
<sequence length="192" mass="20286">MQSLQLPEDLSPPNAAGSVVGGAEEGLDDVGGEDLEDAGVVGPADAARRLELADGGAEGEVVAEHLLEGAALQHPQLERADAARPPRPDVARVREGAVQLVAAALQHVVAGVGVQLPEHHVVARVARHLRVAAVVHHLQLLRRQDLGRAVHGQLQVLLAALVDVDAQQQVPPAHELELRRRVVEPGHLHHVP</sequence>
<dbReference type="FunCoup" id="A0A804QNF5">
    <property type="interactions" value="473"/>
</dbReference>
<keyword evidence="3" id="KW-1185">Reference proteome</keyword>
<dbReference type="Gramene" id="Zm00001eb338810_T001">
    <property type="protein sequence ID" value="Zm00001eb338810_P001"/>
    <property type="gene ID" value="Zm00001eb338810"/>
</dbReference>